<dbReference type="PROSITE" id="PS51257">
    <property type="entry name" value="PROKAR_LIPOPROTEIN"/>
    <property type="match status" value="1"/>
</dbReference>
<reference evidence="3" key="1">
    <citation type="submission" date="2021-08" db="EMBL/GenBank/DDBJ databases">
        <authorList>
            <person name="Stevens D.C."/>
        </authorList>
    </citation>
    <scope>NUCLEOTIDE SEQUENCE</scope>
    <source>
        <strain evidence="3">DSM 53165</strain>
    </source>
</reference>
<dbReference type="Gene3D" id="3.60.21.10">
    <property type="match status" value="1"/>
</dbReference>
<dbReference type="RefSeq" id="WP_224193147.1">
    <property type="nucleotide sequence ID" value="NZ_JAIRAU010000027.1"/>
</dbReference>
<comment type="caution">
    <text evidence="3">The sequence shown here is derived from an EMBL/GenBank/DDBJ whole genome shotgun (WGS) entry which is preliminary data.</text>
</comment>
<feature type="signal peptide" evidence="2">
    <location>
        <begin position="1"/>
        <end position="17"/>
    </location>
</feature>
<dbReference type="SUPFAM" id="SSF56300">
    <property type="entry name" value="Metallo-dependent phosphatases"/>
    <property type="match status" value="1"/>
</dbReference>
<protein>
    <recommendedName>
        <fullName evidence="5">Secreted protein</fullName>
    </recommendedName>
</protein>
<dbReference type="InterPro" id="IPR029052">
    <property type="entry name" value="Metallo-depent_PP-like"/>
</dbReference>
<feature type="region of interest" description="Disordered" evidence="1">
    <location>
        <begin position="22"/>
        <end position="73"/>
    </location>
</feature>
<sequence length="338" mass="34970">MSAFLHRSALALAFVLAACGGDSKTAPKTAEKKVEAKAETKEDAGEADKAGKKPRPRAPASEKSRVADPKGRTAVIGSLGGDLAATKAALKAAGAIDDAGKWTGGDLVVVQLGNQFGPSKDEKATLALLDDLAVQAQAAGGALYRLTGENEILNVALNFKDIVHAQGFKDYAKEKSEDPRVESLPANQRGRAAVFASGGPAAKKLSEQKLVLVAGDSVFAHAGLLGEHVQKGIDNINDEGTKWMLGEIAMMPDMLATPGPARTPRLRGNEPACEVVEQVVTDLAVKRLVIARPAAEKIDAVMCDGKLVRVGAAAGDASGPAEVLEISGDAVKFVPVAK</sequence>
<keyword evidence="2" id="KW-0732">Signal</keyword>
<evidence type="ECO:0000313" key="3">
    <source>
        <dbReference type="EMBL" id="MBZ5711383.1"/>
    </source>
</evidence>
<dbReference type="PANTHER" id="PTHR46546:SF4">
    <property type="entry name" value="SHEWANELLA-LIKE PROTEIN PHOSPHATASE 1"/>
    <property type="match status" value="1"/>
</dbReference>
<organism evidence="3 4">
    <name type="scientific">Nannocystis pusilla</name>
    <dbReference type="NCBI Taxonomy" id="889268"/>
    <lineage>
        <taxon>Bacteria</taxon>
        <taxon>Pseudomonadati</taxon>
        <taxon>Myxococcota</taxon>
        <taxon>Polyangia</taxon>
        <taxon>Nannocystales</taxon>
        <taxon>Nannocystaceae</taxon>
        <taxon>Nannocystis</taxon>
    </lineage>
</organism>
<evidence type="ECO:0000256" key="2">
    <source>
        <dbReference type="SAM" id="SignalP"/>
    </source>
</evidence>
<feature type="compositionally biased region" description="Basic and acidic residues" evidence="1">
    <location>
        <begin position="29"/>
        <end position="51"/>
    </location>
</feature>
<name>A0ABS7TT13_9BACT</name>
<accession>A0ABS7TT13</accession>
<dbReference type="EMBL" id="JAIRAU010000027">
    <property type="protein sequence ID" value="MBZ5711383.1"/>
    <property type="molecule type" value="Genomic_DNA"/>
</dbReference>
<keyword evidence="4" id="KW-1185">Reference proteome</keyword>
<feature type="compositionally biased region" description="Basic and acidic residues" evidence="1">
    <location>
        <begin position="60"/>
        <end position="71"/>
    </location>
</feature>
<dbReference type="Proteomes" id="UP001139031">
    <property type="component" value="Unassembled WGS sequence"/>
</dbReference>
<feature type="chain" id="PRO_5045562148" description="Secreted protein" evidence="2">
    <location>
        <begin position="18"/>
        <end position="338"/>
    </location>
</feature>
<dbReference type="PANTHER" id="PTHR46546">
    <property type="entry name" value="SHEWANELLA-LIKE PROTEIN PHOSPHATASE 1"/>
    <property type="match status" value="1"/>
</dbReference>
<evidence type="ECO:0000256" key="1">
    <source>
        <dbReference type="SAM" id="MobiDB-lite"/>
    </source>
</evidence>
<gene>
    <name evidence="3" type="ORF">K7C98_19265</name>
</gene>
<proteinExistence type="predicted"/>
<evidence type="ECO:0000313" key="4">
    <source>
        <dbReference type="Proteomes" id="UP001139031"/>
    </source>
</evidence>
<evidence type="ECO:0008006" key="5">
    <source>
        <dbReference type="Google" id="ProtNLM"/>
    </source>
</evidence>